<evidence type="ECO:0000313" key="2">
    <source>
        <dbReference type="Proteomes" id="UP000245768"/>
    </source>
</evidence>
<protein>
    <recommendedName>
        <fullName evidence="3">Glutaredoxin domain-containing protein</fullName>
    </recommendedName>
</protein>
<dbReference type="Proteomes" id="UP000245768">
    <property type="component" value="Unassembled WGS sequence"/>
</dbReference>
<organism evidence="1 2">
    <name type="scientific">Acaromyces ingoldii</name>
    <dbReference type="NCBI Taxonomy" id="215250"/>
    <lineage>
        <taxon>Eukaryota</taxon>
        <taxon>Fungi</taxon>
        <taxon>Dikarya</taxon>
        <taxon>Basidiomycota</taxon>
        <taxon>Ustilaginomycotina</taxon>
        <taxon>Exobasidiomycetes</taxon>
        <taxon>Exobasidiales</taxon>
        <taxon>Cryptobasidiaceae</taxon>
        <taxon>Acaromyces</taxon>
    </lineage>
</organism>
<dbReference type="GeneID" id="37046198"/>
<dbReference type="InParanoid" id="A0A316YDQ9"/>
<sequence>MATLHPRVILVYNADGTTLGKLRYGYKKLFGQRSEGESACGNCEVTHGGLRLTETDAWRDAKKTMESSMGLVVQQLHRDELDERMRKIVETTRLPTVLYDDGTKMEEISSGSKQRLKTWWTPLRGP</sequence>
<accession>A0A316YDQ9</accession>
<proteinExistence type="predicted"/>
<dbReference type="OrthoDB" id="4269at2759"/>
<gene>
    <name evidence="1" type="ORF">FA10DRAFT_289331</name>
</gene>
<keyword evidence="2" id="KW-1185">Reference proteome</keyword>
<dbReference type="AlphaFoldDB" id="A0A316YDQ9"/>
<name>A0A316YDQ9_9BASI</name>
<dbReference type="RefSeq" id="XP_025374469.1">
    <property type="nucleotide sequence ID" value="XM_025524282.1"/>
</dbReference>
<evidence type="ECO:0008006" key="3">
    <source>
        <dbReference type="Google" id="ProtNLM"/>
    </source>
</evidence>
<reference evidence="1 2" key="1">
    <citation type="journal article" date="2018" name="Mol. Biol. Evol.">
        <title>Broad Genomic Sampling Reveals a Smut Pathogenic Ancestry of the Fungal Clade Ustilaginomycotina.</title>
        <authorList>
            <person name="Kijpornyongpan T."/>
            <person name="Mondo S.J."/>
            <person name="Barry K."/>
            <person name="Sandor L."/>
            <person name="Lee J."/>
            <person name="Lipzen A."/>
            <person name="Pangilinan J."/>
            <person name="LaButti K."/>
            <person name="Hainaut M."/>
            <person name="Henrissat B."/>
            <person name="Grigoriev I.V."/>
            <person name="Spatafora J.W."/>
            <person name="Aime M.C."/>
        </authorList>
    </citation>
    <scope>NUCLEOTIDE SEQUENCE [LARGE SCALE GENOMIC DNA]</scope>
    <source>
        <strain evidence="1 2">MCA 4198</strain>
    </source>
</reference>
<dbReference type="EMBL" id="KZ819641">
    <property type="protein sequence ID" value="PWN87271.1"/>
    <property type="molecule type" value="Genomic_DNA"/>
</dbReference>
<evidence type="ECO:0000313" key="1">
    <source>
        <dbReference type="EMBL" id="PWN87271.1"/>
    </source>
</evidence>